<dbReference type="OrthoDB" id="193906at2157"/>
<evidence type="ECO:0000313" key="2">
    <source>
        <dbReference type="EMBL" id="EFW91632.1"/>
    </source>
</evidence>
<feature type="domain" description="Domain of unknown function" evidence="1">
    <location>
        <begin position="11"/>
        <end position="201"/>
    </location>
</feature>
<evidence type="ECO:0000313" key="5">
    <source>
        <dbReference type="Proteomes" id="UP000184203"/>
    </source>
</evidence>
<evidence type="ECO:0000313" key="4">
    <source>
        <dbReference type="Proteomes" id="UP000003751"/>
    </source>
</evidence>
<protein>
    <recommendedName>
        <fullName evidence="1">Domain of unknown function domain-containing protein</fullName>
    </recommendedName>
</protein>
<evidence type="ECO:0000313" key="3">
    <source>
        <dbReference type="EMBL" id="SHL22392.1"/>
    </source>
</evidence>
<accession>E7QVB4</accession>
<name>E7QVB4_HALPU</name>
<evidence type="ECO:0000259" key="1">
    <source>
        <dbReference type="Pfam" id="PF26404"/>
    </source>
</evidence>
<reference evidence="3" key="3">
    <citation type="submission" date="2016-11" db="EMBL/GenBank/DDBJ databases">
        <authorList>
            <person name="Jaros S."/>
            <person name="Januszkiewicz K."/>
            <person name="Wedrychowicz H."/>
        </authorList>
    </citation>
    <scope>NUCLEOTIDE SEQUENCE [LARGE SCALE GENOMIC DNA]</scope>
    <source>
        <strain evidence="3">DX253</strain>
    </source>
</reference>
<dbReference type="EMBL" id="FRAN01000005">
    <property type="protein sequence ID" value="SHL22392.1"/>
    <property type="molecule type" value="Genomic_DNA"/>
</dbReference>
<dbReference type="Proteomes" id="UP000003751">
    <property type="component" value="Unassembled WGS sequence"/>
</dbReference>
<sequence>MTPDTDRGRGILSPADRAYLLGEADMEHEQSKRNAEARIRGRITDAILDFGILVHHLKKKDRRQVFDTDDERFMDGLTAMLSFAYIGMRESGGEFGHALEPAVRKAEEVHAADMLGQAVSVDVQFDVETEVETAVDDVAVAIDAGKPVTPAELFSVMVGSDVLEDVDEVTLQLSDEADEDGLLKEDEFVAHVADYLDAELRWLPYNRVKVLVET</sequence>
<dbReference type="Proteomes" id="UP000184203">
    <property type="component" value="Unassembled WGS sequence"/>
</dbReference>
<dbReference type="RefSeq" id="WP_007980718.1">
    <property type="nucleotide sequence ID" value="NZ_AEMG01000013.1"/>
</dbReference>
<dbReference type="STRING" id="797209.GCA_000376445_03739"/>
<reference evidence="5" key="2">
    <citation type="submission" date="2016-11" db="EMBL/GenBank/DDBJ databases">
        <authorList>
            <person name="Varghese N."/>
            <person name="Submissions S."/>
        </authorList>
    </citation>
    <scope>NUCLEOTIDE SEQUENCE [LARGE SCALE GENOMIC DNA]</scope>
    <source>
        <strain evidence="5">DX253</strain>
    </source>
</reference>
<gene>
    <name evidence="3" type="ORF">SAMN05444342_3331</name>
    <name evidence="2" type="ORF">ZOD2009_13751</name>
</gene>
<reference evidence="2 4" key="1">
    <citation type="journal article" date="2014" name="ISME J.">
        <title>Trehalose/2-sulfotrehalose biosynthesis and glycine-betaine uptake are widely spread mechanisms for osmoadaptation in the Halobacteriales.</title>
        <authorList>
            <person name="Youssef N.H."/>
            <person name="Savage-Ashlock K.N."/>
            <person name="McCully A.L."/>
            <person name="Luedtke B."/>
            <person name="Shaw E.I."/>
            <person name="Hoff W.D."/>
            <person name="Elshahed M.S."/>
        </authorList>
    </citation>
    <scope>NUCLEOTIDE SEQUENCE [LARGE SCALE GENOMIC DNA]</scope>
    <source>
        <strain evidence="2 4">DX253</strain>
    </source>
</reference>
<dbReference type="Pfam" id="PF26404">
    <property type="entry name" value="DUF8102"/>
    <property type="match status" value="1"/>
</dbReference>
<dbReference type="eggNOG" id="arCOG10137">
    <property type="taxonomic scope" value="Archaea"/>
</dbReference>
<dbReference type="EMBL" id="AEMG01000013">
    <property type="protein sequence ID" value="EFW91632.1"/>
    <property type="molecule type" value="Genomic_DNA"/>
</dbReference>
<dbReference type="InterPro" id="IPR058415">
    <property type="entry name" value="DUF8102"/>
</dbReference>
<keyword evidence="5" id="KW-1185">Reference proteome</keyword>
<organism evidence="2 4">
    <name type="scientific">Haladaptatus paucihalophilus DX253</name>
    <dbReference type="NCBI Taxonomy" id="797209"/>
    <lineage>
        <taxon>Archaea</taxon>
        <taxon>Methanobacteriati</taxon>
        <taxon>Methanobacteriota</taxon>
        <taxon>Stenosarchaea group</taxon>
        <taxon>Halobacteria</taxon>
        <taxon>Halobacteriales</taxon>
        <taxon>Haladaptataceae</taxon>
        <taxon>Haladaptatus</taxon>
    </lineage>
</organism>
<dbReference type="PATRIC" id="fig|797209.4.peg.2711"/>
<proteinExistence type="predicted"/>
<dbReference type="AlphaFoldDB" id="E7QVB4"/>